<feature type="region of interest" description="Disordered" evidence="1">
    <location>
        <begin position="259"/>
        <end position="299"/>
    </location>
</feature>
<evidence type="ECO:0000256" key="1">
    <source>
        <dbReference type="SAM" id="MobiDB-lite"/>
    </source>
</evidence>
<feature type="compositionally biased region" description="Gly residues" evidence="1">
    <location>
        <begin position="83"/>
        <end position="93"/>
    </location>
</feature>
<feature type="compositionally biased region" description="Gly residues" evidence="1">
    <location>
        <begin position="160"/>
        <end position="169"/>
    </location>
</feature>
<feature type="region of interest" description="Disordered" evidence="1">
    <location>
        <begin position="56"/>
        <end position="174"/>
    </location>
</feature>
<gene>
    <name evidence="2" type="ORF">PCOR1329_LOCUS82386</name>
</gene>
<accession>A0ABN9Y7T4</accession>
<name>A0ABN9Y7T4_9DINO</name>
<evidence type="ECO:0000313" key="3">
    <source>
        <dbReference type="Proteomes" id="UP001189429"/>
    </source>
</evidence>
<feature type="compositionally biased region" description="Gly residues" evidence="1">
    <location>
        <begin position="207"/>
        <end position="220"/>
    </location>
</feature>
<dbReference type="EMBL" id="CAUYUJ010021840">
    <property type="protein sequence ID" value="CAK0907344.1"/>
    <property type="molecule type" value="Genomic_DNA"/>
</dbReference>
<feature type="compositionally biased region" description="Basic and acidic residues" evidence="1">
    <location>
        <begin position="226"/>
        <end position="242"/>
    </location>
</feature>
<organism evidence="2 3">
    <name type="scientific">Prorocentrum cordatum</name>
    <dbReference type="NCBI Taxonomy" id="2364126"/>
    <lineage>
        <taxon>Eukaryota</taxon>
        <taxon>Sar</taxon>
        <taxon>Alveolata</taxon>
        <taxon>Dinophyceae</taxon>
        <taxon>Prorocentrales</taxon>
        <taxon>Prorocentraceae</taxon>
        <taxon>Prorocentrum</taxon>
    </lineage>
</organism>
<evidence type="ECO:0000313" key="2">
    <source>
        <dbReference type="EMBL" id="CAK0907344.1"/>
    </source>
</evidence>
<proteinExistence type="predicted"/>
<protein>
    <submittedName>
        <fullName evidence="2">Uncharacterized protein</fullName>
    </submittedName>
</protein>
<sequence>TLRRVDAPPVRAAGVRAAHRGRGAGRDAQPLCRPAETVRPHHPPACRRARLRTERRDLPAVHLREGAARAVRGQPPPPRAARGGEGVLGGAGRGELAPFRGSRGQARPVPAGAVGRPCGALRGGRRGPQRGPARQPLRVRHGARGARPGVPPRPDLGRGEPCGGFGDGQQEGPRLQLGARGAVPQVGGRHQDEVCCQRRACAHGAGRPSGGGQLGGGAGWPLGAPEPRREEGAGDAAAEREAPLPVGVRPVAERDCVGPPAAFGPAAGPSPPRRLRAAEAGGRAPEGGGAEGRQHARDGRAAAGLPAGVPAATHRAAGAAGAAPGLLPGCPRRCRRGRGRRCQRLLRGRPQRFGLGAESRGVPVDSAQAGAQSCGRLPRRRLRPHGRGGKVHGEPVVSVGGRRQQHLYWWFYVSRSFWSFDDEGRCIWVWPRRDIYLLISQGPRSDRGSRQHHRNVGWLLRLDAGFEMRLRDCSHVRARARPRIRSTSGSEEAPQVASAVDSAGAARSSTQHPSAV</sequence>
<feature type="compositionally biased region" description="Basic residues" evidence="1">
    <location>
        <begin position="377"/>
        <end position="390"/>
    </location>
</feature>
<dbReference type="Proteomes" id="UP001189429">
    <property type="component" value="Unassembled WGS sequence"/>
</dbReference>
<feature type="region of interest" description="Disordered" evidence="1">
    <location>
        <begin position="481"/>
        <end position="516"/>
    </location>
</feature>
<reference evidence="2" key="1">
    <citation type="submission" date="2023-10" db="EMBL/GenBank/DDBJ databases">
        <authorList>
            <person name="Chen Y."/>
            <person name="Shah S."/>
            <person name="Dougan E. K."/>
            <person name="Thang M."/>
            <person name="Chan C."/>
        </authorList>
    </citation>
    <scope>NUCLEOTIDE SEQUENCE [LARGE SCALE GENOMIC DNA]</scope>
</reference>
<feature type="region of interest" description="Disordered" evidence="1">
    <location>
        <begin position="203"/>
        <end position="247"/>
    </location>
</feature>
<feature type="compositionally biased region" description="Low complexity" evidence="1">
    <location>
        <begin position="7"/>
        <end position="16"/>
    </location>
</feature>
<feature type="compositionally biased region" description="Polar residues" evidence="1">
    <location>
        <begin position="507"/>
        <end position="516"/>
    </location>
</feature>
<feature type="compositionally biased region" description="Basic and acidic residues" evidence="1">
    <location>
        <begin position="56"/>
        <end position="67"/>
    </location>
</feature>
<keyword evidence="3" id="KW-1185">Reference proteome</keyword>
<feature type="non-terminal residue" evidence="2">
    <location>
        <position position="516"/>
    </location>
</feature>
<feature type="region of interest" description="Disordered" evidence="1">
    <location>
        <begin position="354"/>
        <end position="393"/>
    </location>
</feature>
<feature type="region of interest" description="Disordered" evidence="1">
    <location>
        <begin position="1"/>
        <end position="43"/>
    </location>
</feature>
<comment type="caution">
    <text evidence="2">The sequence shown here is derived from an EMBL/GenBank/DDBJ whole genome shotgun (WGS) entry which is preliminary data.</text>
</comment>
<feature type="non-terminal residue" evidence="2">
    <location>
        <position position="1"/>
    </location>
</feature>